<protein>
    <submittedName>
        <fullName evidence="2">Sugar ABC transporter permease</fullName>
    </submittedName>
</protein>
<name>A0ABU2M2M6_9ACTN</name>
<keyword evidence="1" id="KW-0472">Membrane</keyword>
<keyword evidence="1" id="KW-0812">Transmembrane</keyword>
<keyword evidence="1" id="KW-1133">Transmembrane helix</keyword>
<organism evidence="2 3">
    <name type="scientific">Streptomyces millisiae</name>
    <dbReference type="NCBI Taxonomy" id="3075542"/>
    <lineage>
        <taxon>Bacteria</taxon>
        <taxon>Bacillati</taxon>
        <taxon>Actinomycetota</taxon>
        <taxon>Actinomycetes</taxon>
        <taxon>Kitasatosporales</taxon>
        <taxon>Streptomycetaceae</taxon>
        <taxon>Streptomyces</taxon>
    </lineage>
</organism>
<proteinExistence type="predicted"/>
<comment type="caution">
    <text evidence="2">The sequence shown here is derived from an EMBL/GenBank/DDBJ whole genome shotgun (WGS) entry which is preliminary data.</text>
</comment>
<dbReference type="Proteomes" id="UP001183420">
    <property type="component" value="Unassembled WGS sequence"/>
</dbReference>
<accession>A0ABU2M2M6</accession>
<evidence type="ECO:0000313" key="3">
    <source>
        <dbReference type="Proteomes" id="UP001183420"/>
    </source>
</evidence>
<reference evidence="3" key="1">
    <citation type="submission" date="2023-07" db="EMBL/GenBank/DDBJ databases">
        <title>30 novel species of actinomycetes from the DSMZ collection.</title>
        <authorList>
            <person name="Nouioui I."/>
        </authorList>
    </citation>
    <scope>NUCLEOTIDE SEQUENCE [LARGE SCALE GENOMIC DNA]</scope>
    <source>
        <strain evidence="3">DSM 44918</strain>
    </source>
</reference>
<feature type="non-terminal residue" evidence="2">
    <location>
        <position position="1"/>
    </location>
</feature>
<keyword evidence="3" id="KW-1185">Reference proteome</keyword>
<gene>
    <name evidence="2" type="ORF">RNC47_36405</name>
</gene>
<evidence type="ECO:0000313" key="2">
    <source>
        <dbReference type="EMBL" id="MDT0323793.1"/>
    </source>
</evidence>
<feature type="transmembrane region" description="Helical" evidence="1">
    <location>
        <begin position="12"/>
        <end position="31"/>
    </location>
</feature>
<evidence type="ECO:0000256" key="1">
    <source>
        <dbReference type="SAM" id="Phobius"/>
    </source>
</evidence>
<dbReference type="EMBL" id="JAVREM010000230">
    <property type="protein sequence ID" value="MDT0323793.1"/>
    <property type="molecule type" value="Genomic_DNA"/>
</dbReference>
<sequence>SKAFESTSFSQGSAIALITVLLLSGVAVYYLRQLMKTGEVE</sequence>